<dbReference type="SUPFAM" id="SSF63817">
    <property type="entry name" value="Sortase"/>
    <property type="match status" value="1"/>
</dbReference>
<evidence type="ECO:0000256" key="2">
    <source>
        <dbReference type="SAM" id="Phobius"/>
    </source>
</evidence>
<keyword evidence="2" id="KW-0812">Transmembrane</keyword>
<evidence type="ECO:0000313" key="3">
    <source>
        <dbReference type="EMBL" id="OGG32388.1"/>
    </source>
</evidence>
<dbReference type="InterPro" id="IPR005754">
    <property type="entry name" value="Sortase"/>
</dbReference>
<dbReference type="Proteomes" id="UP000179209">
    <property type="component" value="Unassembled WGS sequence"/>
</dbReference>
<dbReference type="Gene3D" id="2.40.260.10">
    <property type="entry name" value="Sortase"/>
    <property type="match status" value="1"/>
</dbReference>
<reference evidence="3 4" key="1">
    <citation type="journal article" date="2016" name="Nat. Commun.">
        <title>Thousands of microbial genomes shed light on interconnected biogeochemical processes in an aquifer system.</title>
        <authorList>
            <person name="Anantharaman K."/>
            <person name="Brown C.T."/>
            <person name="Hug L.A."/>
            <person name="Sharon I."/>
            <person name="Castelle C.J."/>
            <person name="Probst A.J."/>
            <person name="Thomas B.C."/>
            <person name="Singh A."/>
            <person name="Wilkins M.J."/>
            <person name="Karaoz U."/>
            <person name="Brodie E.L."/>
            <person name="Williams K.H."/>
            <person name="Hubbard S.S."/>
            <person name="Banfield J.F."/>
        </authorList>
    </citation>
    <scope>NUCLEOTIDE SEQUENCE [LARGE SCALE GENOMIC DNA]</scope>
</reference>
<dbReference type="Pfam" id="PF04203">
    <property type="entry name" value="Sortase"/>
    <property type="match status" value="1"/>
</dbReference>
<protein>
    <recommendedName>
        <fullName evidence="5">Sortase</fullName>
    </recommendedName>
</protein>
<keyword evidence="2" id="KW-1133">Transmembrane helix</keyword>
<sequence>MLNVTNRREVIKFIIIRTIGNFLVLTSIWGIGMTLGPAAYLEVLYRFNQLRNIRYELAFQPKAEPPEITEELPPVNSTFFGQIAGGDKIEFIQPVSAEFAIVIPKIGANAPIMPNVNAADPNIYLPVLKDGVAHALGTVFPGVVGNIFLFAHSTDNFWNVGRYNAIFYLLKELEQGDEVNLIYKGKRYIYRVTNKLIVDPTEVEYLTKQVNYEQLTLQTCWPPGTTFKRLIVLARPEKDL</sequence>
<evidence type="ECO:0000313" key="4">
    <source>
        <dbReference type="Proteomes" id="UP000179209"/>
    </source>
</evidence>
<dbReference type="NCBIfam" id="TIGR01076">
    <property type="entry name" value="sortase_fam"/>
    <property type="match status" value="1"/>
</dbReference>
<keyword evidence="2" id="KW-0472">Membrane</keyword>
<organism evidence="3 4">
    <name type="scientific">Candidatus Gottesmanbacteria bacterium RIFCSPLOWO2_02_FULL_38_8</name>
    <dbReference type="NCBI Taxonomy" id="1798397"/>
    <lineage>
        <taxon>Bacteria</taxon>
        <taxon>Candidatus Gottesmaniibacteriota</taxon>
    </lineage>
</organism>
<dbReference type="AlphaFoldDB" id="A0A1F6B662"/>
<name>A0A1F6B662_9BACT</name>
<dbReference type="CDD" id="cd00004">
    <property type="entry name" value="Sortase"/>
    <property type="match status" value="1"/>
</dbReference>
<evidence type="ECO:0008006" key="5">
    <source>
        <dbReference type="Google" id="ProtNLM"/>
    </source>
</evidence>
<comment type="caution">
    <text evidence="3">The sequence shown here is derived from an EMBL/GenBank/DDBJ whole genome shotgun (WGS) entry which is preliminary data.</text>
</comment>
<dbReference type="GO" id="GO:0016787">
    <property type="term" value="F:hydrolase activity"/>
    <property type="evidence" value="ECO:0007669"/>
    <property type="project" value="UniProtKB-KW"/>
</dbReference>
<proteinExistence type="predicted"/>
<feature type="transmembrane region" description="Helical" evidence="2">
    <location>
        <begin position="21"/>
        <end position="41"/>
    </location>
</feature>
<accession>A0A1F6B662</accession>
<keyword evidence="1" id="KW-0378">Hydrolase</keyword>
<dbReference type="EMBL" id="MFKA01000011">
    <property type="protein sequence ID" value="OGG32388.1"/>
    <property type="molecule type" value="Genomic_DNA"/>
</dbReference>
<gene>
    <name evidence="3" type="ORF">A3I51_04520</name>
</gene>
<dbReference type="InterPro" id="IPR023365">
    <property type="entry name" value="Sortase_dom-sf"/>
</dbReference>
<evidence type="ECO:0000256" key="1">
    <source>
        <dbReference type="ARBA" id="ARBA00022801"/>
    </source>
</evidence>